<comment type="caution">
    <text evidence="2">The sequence shown here is derived from an EMBL/GenBank/DDBJ whole genome shotgun (WGS) entry which is preliminary data.</text>
</comment>
<sequence>MYTKKDMIKRLESWDLDRKTLILSMWDNLPELAIWDMYALSGQSVLEDMSVYEFSSHIAARRVKVLWEIAPVPSGDRVPAGGKYRPSTSQRKTQGSTISKKFTPSFPKKKPTRSFEVKEPSATSKIALHKSRRGTTRYKANVADFIQRVYEAQVSDGYALWKGSTLSKKEQKAKAHHEYAIYRRLLYGPVPVSAGDIPTAFGFLEDVESDTGALIMSYNGQPLAHRADPLGSGMTVSLEERATLLRILESIHAAGVAHGDIRTWNMVADGEGRLSIIDFDRANEE</sequence>
<feature type="compositionally biased region" description="Polar residues" evidence="1">
    <location>
        <begin position="86"/>
        <end position="98"/>
    </location>
</feature>
<name>A0AA39UPS7_9AGAR</name>
<keyword evidence="3" id="KW-1185">Reference proteome</keyword>
<evidence type="ECO:0008006" key="4">
    <source>
        <dbReference type="Google" id="ProtNLM"/>
    </source>
</evidence>
<proteinExistence type="predicted"/>
<dbReference type="SUPFAM" id="SSF56112">
    <property type="entry name" value="Protein kinase-like (PK-like)"/>
    <property type="match status" value="1"/>
</dbReference>
<organism evidence="2 3">
    <name type="scientific">Armillaria luteobubalina</name>
    <dbReference type="NCBI Taxonomy" id="153913"/>
    <lineage>
        <taxon>Eukaryota</taxon>
        <taxon>Fungi</taxon>
        <taxon>Dikarya</taxon>
        <taxon>Basidiomycota</taxon>
        <taxon>Agaricomycotina</taxon>
        <taxon>Agaricomycetes</taxon>
        <taxon>Agaricomycetidae</taxon>
        <taxon>Agaricales</taxon>
        <taxon>Marasmiineae</taxon>
        <taxon>Physalacriaceae</taxon>
        <taxon>Armillaria</taxon>
    </lineage>
</organism>
<accession>A0AA39UPS7</accession>
<evidence type="ECO:0000256" key="1">
    <source>
        <dbReference type="SAM" id="MobiDB-lite"/>
    </source>
</evidence>
<gene>
    <name evidence="2" type="ORF">EDD18DRAFT_1330459</name>
</gene>
<dbReference type="InterPro" id="IPR011009">
    <property type="entry name" value="Kinase-like_dom_sf"/>
</dbReference>
<protein>
    <recommendedName>
        <fullName evidence="4">Protein kinase domain-containing protein</fullName>
    </recommendedName>
</protein>
<evidence type="ECO:0000313" key="2">
    <source>
        <dbReference type="EMBL" id="KAK0498162.1"/>
    </source>
</evidence>
<dbReference type="EMBL" id="JAUEPU010000011">
    <property type="protein sequence ID" value="KAK0498162.1"/>
    <property type="molecule type" value="Genomic_DNA"/>
</dbReference>
<evidence type="ECO:0000313" key="3">
    <source>
        <dbReference type="Proteomes" id="UP001175228"/>
    </source>
</evidence>
<reference evidence="2" key="1">
    <citation type="submission" date="2023-06" db="EMBL/GenBank/DDBJ databases">
        <authorList>
            <consortium name="Lawrence Berkeley National Laboratory"/>
            <person name="Ahrendt S."/>
            <person name="Sahu N."/>
            <person name="Indic B."/>
            <person name="Wong-Bajracharya J."/>
            <person name="Merenyi Z."/>
            <person name="Ke H.-M."/>
            <person name="Monk M."/>
            <person name="Kocsube S."/>
            <person name="Drula E."/>
            <person name="Lipzen A."/>
            <person name="Balint B."/>
            <person name="Henrissat B."/>
            <person name="Andreopoulos B."/>
            <person name="Martin F.M."/>
            <person name="Harder C.B."/>
            <person name="Rigling D."/>
            <person name="Ford K.L."/>
            <person name="Foster G.D."/>
            <person name="Pangilinan J."/>
            <person name="Papanicolaou A."/>
            <person name="Barry K."/>
            <person name="LaButti K."/>
            <person name="Viragh M."/>
            <person name="Koriabine M."/>
            <person name="Yan M."/>
            <person name="Riley R."/>
            <person name="Champramary S."/>
            <person name="Plett K.L."/>
            <person name="Tsai I.J."/>
            <person name="Slot J."/>
            <person name="Sipos G."/>
            <person name="Plett J."/>
            <person name="Nagy L.G."/>
            <person name="Grigoriev I.V."/>
        </authorList>
    </citation>
    <scope>NUCLEOTIDE SEQUENCE</scope>
    <source>
        <strain evidence="2">HWK02</strain>
    </source>
</reference>
<dbReference type="AlphaFoldDB" id="A0AA39UPS7"/>
<feature type="region of interest" description="Disordered" evidence="1">
    <location>
        <begin position="78"/>
        <end position="114"/>
    </location>
</feature>
<dbReference type="Gene3D" id="1.10.510.10">
    <property type="entry name" value="Transferase(Phosphotransferase) domain 1"/>
    <property type="match status" value="1"/>
</dbReference>
<dbReference type="Proteomes" id="UP001175228">
    <property type="component" value="Unassembled WGS sequence"/>
</dbReference>